<dbReference type="SUPFAM" id="SSF53300">
    <property type="entry name" value="vWA-like"/>
    <property type="match status" value="1"/>
</dbReference>
<sequence length="570" mass="60679">MPNGRHRQPSRTRTALRSPLGFTAAALVLIAALTVAVPAAVRYAGCGETRYLRIAAALSIAPVLQQAADQFNGGDREYSGVCVFAQAAEVPPHRVMTEVSGGPTGRSEIAPDVWVPESSAWVELARVSESGARTIDPDPRSLASTPVVIAAPEGTEGLPDSGAVSWEMLRPGERPGGARPLVMVDPNRGAAGMAAMHAVRRELGSGDDADTAMTDFVRDAQPDTAFGEVDADAVYPVPAGPAPLAVLPERAVVDYNGSRPATPLRALYPREGTVSLDYPFVSTSDDPAMRTAADDLWSILRTDPYRERLRRMGFREPDGTASAALQSVRGIRAERPETHGELTGDALLSSVEDWNRLSMPSRSLVLADVSRYMRAGLDGQDTTRLAVTRQAAQLGLSLFPDDTELGLWLLSSDFGDSGREEVEGLARLGAADRGDGTTRREELQGIAEGIESRGGEPRLYDSILAAHETVSASYREDRINSVIVLTAGRDGGSSDISADELVAALQDSFDPERPVTLFIIAFGDQTDRDELADIAAATSGTLSVADDPDEIGDIFLSSISRRLCVPDCGR</sequence>
<dbReference type="InterPro" id="IPR002035">
    <property type="entry name" value="VWF_A"/>
</dbReference>
<dbReference type="Gene3D" id="3.40.50.410">
    <property type="entry name" value="von Willebrand factor, type A domain"/>
    <property type="match status" value="1"/>
</dbReference>
<accession>A0ABU2KY11</accession>
<gene>
    <name evidence="2" type="ORF">RM446_18585</name>
</gene>
<dbReference type="Proteomes" id="UP001183226">
    <property type="component" value="Unassembled WGS sequence"/>
</dbReference>
<comment type="caution">
    <text evidence="2">The sequence shown here is derived from an EMBL/GenBank/DDBJ whole genome shotgun (WGS) entry which is preliminary data.</text>
</comment>
<dbReference type="EMBL" id="JAVREK010000021">
    <property type="protein sequence ID" value="MDT0304128.1"/>
    <property type="molecule type" value="Genomic_DNA"/>
</dbReference>
<feature type="domain" description="VWFA" evidence="1">
    <location>
        <begin position="362"/>
        <end position="559"/>
    </location>
</feature>
<dbReference type="Pfam" id="PF00092">
    <property type="entry name" value="VWA"/>
    <property type="match status" value="1"/>
</dbReference>
<dbReference type="InterPro" id="IPR036465">
    <property type="entry name" value="vWFA_dom_sf"/>
</dbReference>
<keyword evidence="3" id="KW-1185">Reference proteome</keyword>
<name>A0ABU2KY11_9ACTN</name>
<organism evidence="2 3">
    <name type="scientific">Streptomonospora wellingtoniae</name>
    <dbReference type="NCBI Taxonomy" id="3075544"/>
    <lineage>
        <taxon>Bacteria</taxon>
        <taxon>Bacillati</taxon>
        <taxon>Actinomycetota</taxon>
        <taxon>Actinomycetes</taxon>
        <taxon>Streptosporangiales</taxon>
        <taxon>Nocardiopsidaceae</taxon>
        <taxon>Streptomonospora</taxon>
    </lineage>
</organism>
<dbReference type="RefSeq" id="WP_311546615.1">
    <property type="nucleotide sequence ID" value="NZ_JAVREK010000021.1"/>
</dbReference>
<dbReference type="SMART" id="SM00327">
    <property type="entry name" value="VWA"/>
    <property type="match status" value="1"/>
</dbReference>
<evidence type="ECO:0000313" key="3">
    <source>
        <dbReference type="Proteomes" id="UP001183226"/>
    </source>
</evidence>
<dbReference type="PROSITE" id="PS50234">
    <property type="entry name" value="VWFA"/>
    <property type="match status" value="1"/>
</dbReference>
<dbReference type="Pfam" id="PF13531">
    <property type="entry name" value="SBP_bac_11"/>
    <property type="match status" value="1"/>
</dbReference>
<proteinExistence type="predicted"/>
<evidence type="ECO:0000313" key="2">
    <source>
        <dbReference type="EMBL" id="MDT0304128.1"/>
    </source>
</evidence>
<evidence type="ECO:0000259" key="1">
    <source>
        <dbReference type="PROSITE" id="PS50234"/>
    </source>
</evidence>
<protein>
    <submittedName>
        <fullName evidence="2">Substrate-binding domain-containing protein</fullName>
    </submittedName>
</protein>
<reference evidence="3" key="1">
    <citation type="submission" date="2023-07" db="EMBL/GenBank/DDBJ databases">
        <title>30 novel species of actinomycetes from the DSMZ collection.</title>
        <authorList>
            <person name="Nouioui I."/>
        </authorList>
    </citation>
    <scope>NUCLEOTIDE SEQUENCE [LARGE SCALE GENOMIC DNA]</scope>
    <source>
        <strain evidence="3">DSM 45055</strain>
    </source>
</reference>